<evidence type="ECO:0000313" key="19">
    <source>
        <dbReference type="Proteomes" id="UP000464054"/>
    </source>
</evidence>
<evidence type="ECO:0000256" key="9">
    <source>
        <dbReference type="ARBA" id="ARBA00022833"/>
    </source>
</evidence>
<evidence type="ECO:0000256" key="6">
    <source>
        <dbReference type="ARBA" id="ARBA00022679"/>
    </source>
</evidence>
<keyword evidence="7 11" id="KW-0479">Metal-binding</keyword>
<feature type="binding site" evidence="11 12">
    <location>
        <position position="599"/>
    </location>
    <ligand>
        <name>L-methionine</name>
        <dbReference type="ChEBI" id="CHEBI:57844"/>
    </ligand>
</feature>
<dbReference type="EMBL" id="CP046377">
    <property type="protein sequence ID" value="QHQ24055.1"/>
    <property type="molecule type" value="Genomic_DNA"/>
</dbReference>
<dbReference type="GO" id="GO:0032259">
    <property type="term" value="P:methylation"/>
    <property type="evidence" value="ECO:0007669"/>
    <property type="project" value="UniProtKB-KW"/>
</dbReference>
<dbReference type="CDD" id="cd03311">
    <property type="entry name" value="CIMS_C_terminal_like"/>
    <property type="match status" value="1"/>
</dbReference>
<reference evidence="19" key="1">
    <citation type="submission" date="2019-11" db="EMBL/GenBank/DDBJ databases">
        <authorList>
            <person name="Jee S."/>
        </authorList>
    </citation>
    <scope>NUCLEOTIDE SEQUENCE [LARGE SCALE GENOMIC DNA]</scope>
    <source>
        <strain evidence="19">PZ1</strain>
    </source>
</reference>
<feature type="binding site" evidence="11 12">
    <location>
        <position position="484"/>
    </location>
    <ligand>
        <name>L-methionine</name>
        <dbReference type="ChEBI" id="CHEBI:57844"/>
    </ligand>
</feature>
<dbReference type="FunFam" id="3.20.20.210:FF:000002">
    <property type="entry name" value="5-methyltetrahydropteroyltriglutamate--homocysteine methyltransferase"/>
    <property type="match status" value="1"/>
</dbReference>
<feature type="binding site" evidence="12">
    <location>
        <position position="20"/>
    </location>
    <ligand>
        <name>5-methyltetrahydropteroyltri-L-glutamate</name>
        <dbReference type="ChEBI" id="CHEBI:58207"/>
    </ligand>
</feature>
<keyword evidence="9 11" id="KW-0862">Zinc</keyword>
<comment type="cofactor">
    <cofactor evidence="13">
        <name>Zn(2+)</name>
        <dbReference type="ChEBI" id="CHEBI:29105"/>
    </cofactor>
    <text evidence="13">Binds 2 Zn(2+) ions per subunit.</text>
</comment>
<evidence type="ECO:0000256" key="5">
    <source>
        <dbReference type="ARBA" id="ARBA00022605"/>
    </source>
</evidence>
<dbReference type="NCBIfam" id="TIGR01371">
    <property type="entry name" value="met_syn_B12ind"/>
    <property type="match status" value="1"/>
</dbReference>
<feature type="binding site" evidence="11">
    <location>
        <position position="605"/>
    </location>
    <ligand>
        <name>5-methyltetrahydropteroyltri-L-glutamate</name>
        <dbReference type="ChEBI" id="CHEBI:58207"/>
    </ligand>
</feature>
<feature type="binding site" evidence="11">
    <location>
        <position position="726"/>
    </location>
    <ligand>
        <name>Zn(2+)</name>
        <dbReference type="ChEBI" id="CHEBI:29105"/>
        <note>catalytic</note>
    </ligand>
</feature>
<dbReference type="PANTHER" id="PTHR30519">
    <property type="entry name" value="5-METHYLTETRAHYDROPTEROYLTRIGLUTAMATE--HOMOCYSTEINE METHYLTRANSFERASE"/>
    <property type="match status" value="1"/>
</dbReference>
<evidence type="ECO:0000256" key="14">
    <source>
        <dbReference type="PIRSR" id="PIRSR000382-3"/>
    </source>
</evidence>
<dbReference type="HAMAP" id="MF_00172">
    <property type="entry name" value="Meth_synth"/>
    <property type="match status" value="1"/>
</dbReference>
<feature type="binding site" evidence="13">
    <location>
        <position position="643"/>
    </location>
    <ligand>
        <name>Zn(2+)</name>
        <dbReference type="ChEBI" id="CHEBI:29105"/>
        <label>1</label>
        <note>catalytic</note>
    </ligand>
</feature>
<evidence type="ECO:0000256" key="3">
    <source>
        <dbReference type="ARBA" id="ARBA00009553"/>
    </source>
</evidence>
<feature type="binding site" evidence="11 12">
    <location>
        <begin position="431"/>
        <end position="433"/>
    </location>
    <ligand>
        <name>L-homocysteine</name>
        <dbReference type="ChEBI" id="CHEBI:58199"/>
    </ligand>
</feature>
<keyword evidence="8 11" id="KW-0677">Repeat</keyword>
<comment type="cofactor">
    <cofactor evidence="11">
        <name>Zn(2+)</name>
        <dbReference type="ChEBI" id="CHEBI:29105"/>
    </cofactor>
    <text evidence="11">Binds 1 zinc ion per subunit.</text>
</comment>
<evidence type="ECO:0000313" key="17">
    <source>
        <dbReference type="EMBL" id="MFJ5323078.1"/>
    </source>
</evidence>
<dbReference type="GO" id="GO:0071265">
    <property type="term" value="P:L-methionine biosynthetic process"/>
    <property type="evidence" value="ECO:0007669"/>
    <property type="project" value="UniProtKB-ARBA"/>
</dbReference>
<feature type="binding site" evidence="11">
    <location>
        <position position="484"/>
    </location>
    <ligand>
        <name>L-homocysteine</name>
        <dbReference type="ChEBI" id="CHEBI:58199"/>
    </ligand>
</feature>
<protein>
    <recommendedName>
        <fullName evidence="11">5-methyltetrahydropteroyltriglutamate--homocysteine methyltransferase</fullName>
        <ecNumber evidence="11">2.1.1.14</ecNumber>
    </recommendedName>
    <alternativeName>
        <fullName evidence="11">Cobalamin-independent methionine synthase</fullName>
    </alternativeName>
    <alternativeName>
        <fullName evidence="11">Methionine synthase, vitamin-B12 independent isozyme</fullName>
    </alternativeName>
</protein>
<dbReference type="Pfam" id="PF08267">
    <property type="entry name" value="Meth_synt_1"/>
    <property type="match status" value="1"/>
</dbReference>
<feature type="binding site" evidence="11 12">
    <location>
        <begin position="431"/>
        <end position="433"/>
    </location>
    <ligand>
        <name>L-methionine</name>
        <dbReference type="ChEBI" id="CHEBI:57844"/>
    </ligand>
</feature>
<dbReference type="SUPFAM" id="SSF51726">
    <property type="entry name" value="UROD/MetE-like"/>
    <property type="match status" value="2"/>
</dbReference>
<evidence type="ECO:0000256" key="11">
    <source>
        <dbReference type="HAMAP-Rule" id="MF_00172"/>
    </source>
</evidence>
<dbReference type="RefSeq" id="WP_039513421.1">
    <property type="nucleotide sequence ID" value="NZ_CP046377.1"/>
</dbReference>
<comment type="function">
    <text evidence="1 11">Catalyzes the transfer of a methyl group from 5-methyltetrahydrofolate to homocysteine resulting in methionine formation.</text>
</comment>
<evidence type="ECO:0000256" key="10">
    <source>
        <dbReference type="ARBA" id="ARBA00023167"/>
    </source>
</evidence>
<feature type="binding site" evidence="11">
    <location>
        <position position="665"/>
    </location>
    <ligand>
        <name>Zn(2+)</name>
        <dbReference type="ChEBI" id="CHEBI:29105"/>
        <note>catalytic</note>
    </ligand>
</feature>
<evidence type="ECO:0000256" key="13">
    <source>
        <dbReference type="PIRSR" id="PIRSR000382-2"/>
    </source>
</evidence>
<feature type="binding site" evidence="11 12">
    <location>
        <position position="561"/>
    </location>
    <ligand>
        <name>5-methyltetrahydropteroyltri-L-glutamate</name>
        <dbReference type="ChEBI" id="CHEBI:58207"/>
    </ligand>
</feature>
<feature type="binding site" evidence="13">
    <location>
        <position position="665"/>
    </location>
    <ligand>
        <name>Zn(2+)</name>
        <dbReference type="ChEBI" id="CHEBI:29105"/>
        <label>1</label>
        <note>catalytic</note>
    </ligand>
</feature>
<evidence type="ECO:0000256" key="1">
    <source>
        <dbReference type="ARBA" id="ARBA00002777"/>
    </source>
</evidence>
<keyword evidence="5 11" id="KW-0028">Amino-acid biosynthesis</keyword>
<feature type="binding site" evidence="13">
    <location>
        <position position="641"/>
    </location>
    <ligand>
        <name>Zn(2+)</name>
        <dbReference type="ChEBI" id="CHEBI:29105"/>
        <label>1</label>
        <note>catalytic</note>
    </ligand>
</feature>
<dbReference type="AlphaFoldDB" id="A0AAP9IG08"/>
<comment type="similarity">
    <text evidence="3 11">Belongs to the vitamin-B12 independent methionine synthase family.</text>
</comment>
<dbReference type="InterPro" id="IPR013215">
    <property type="entry name" value="Cbl-indep_Met_Synth_N"/>
</dbReference>
<feature type="binding site" evidence="11">
    <location>
        <position position="643"/>
    </location>
    <ligand>
        <name>Zn(2+)</name>
        <dbReference type="ChEBI" id="CHEBI:29105"/>
        <note>catalytic</note>
    </ligand>
</feature>
<proteinExistence type="inferred from homology"/>
<feature type="domain" description="Cobalamin-independent methionine synthase MetE C-terminal/archaeal" evidence="15">
    <location>
        <begin position="426"/>
        <end position="748"/>
    </location>
</feature>
<dbReference type="GO" id="GO:0008270">
    <property type="term" value="F:zinc ion binding"/>
    <property type="evidence" value="ECO:0007669"/>
    <property type="project" value="InterPro"/>
</dbReference>
<feature type="binding site" evidence="11">
    <location>
        <begin position="17"/>
        <end position="20"/>
    </location>
    <ligand>
        <name>5-methyltetrahydropteroyltri-L-glutamate</name>
        <dbReference type="ChEBI" id="CHEBI:58207"/>
    </ligand>
</feature>
<dbReference type="InterPro" id="IPR006276">
    <property type="entry name" value="Cobalamin-indep_Met_synthase"/>
</dbReference>
<dbReference type="EMBL" id="JBIXKD010000021">
    <property type="protein sequence ID" value="MFJ5323078.1"/>
    <property type="molecule type" value="Genomic_DNA"/>
</dbReference>
<evidence type="ECO:0000259" key="15">
    <source>
        <dbReference type="Pfam" id="PF01717"/>
    </source>
</evidence>
<feature type="domain" description="Cobalamin-independent methionine synthase MetE N-terminal" evidence="16">
    <location>
        <begin position="5"/>
        <end position="312"/>
    </location>
</feature>
<feature type="binding site" evidence="11 12">
    <location>
        <position position="599"/>
    </location>
    <ligand>
        <name>L-homocysteine</name>
        <dbReference type="ChEBI" id="CHEBI:58199"/>
    </ligand>
</feature>
<feature type="binding site" evidence="11">
    <location>
        <position position="641"/>
    </location>
    <ligand>
        <name>Zn(2+)</name>
        <dbReference type="ChEBI" id="CHEBI:29105"/>
        <note>catalytic</note>
    </ligand>
</feature>
<dbReference type="Gene3D" id="3.20.20.210">
    <property type="match status" value="2"/>
</dbReference>
<evidence type="ECO:0000313" key="18">
    <source>
        <dbReference type="EMBL" id="QHQ24055.1"/>
    </source>
</evidence>
<dbReference type="InterPro" id="IPR038071">
    <property type="entry name" value="UROD/MetE-like_sf"/>
</dbReference>
<evidence type="ECO:0000256" key="7">
    <source>
        <dbReference type="ARBA" id="ARBA00022723"/>
    </source>
</evidence>
<dbReference type="InterPro" id="IPR002629">
    <property type="entry name" value="Met_Synth_C/arc"/>
</dbReference>
<evidence type="ECO:0000256" key="12">
    <source>
        <dbReference type="PIRSR" id="PIRSR000382-1"/>
    </source>
</evidence>
<keyword evidence="6 11" id="KW-0808">Transferase</keyword>
<dbReference type="Proteomes" id="UP000464054">
    <property type="component" value="Chromosome"/>
</dbReference>
<feature type="binding site" evidence="11">
    <location>
        <position position="117"/>
    </location>
    <ligand>
        <name>5-methyltetrahydropteroyltri-L-glutamate</name>
        <dbReference type="ChEBI" id="CHEBI:58207"/>
    </ligand>
</feature>
<evidence type="ECO:0000259" key="16">
    <source>
        <dbReference type="Pfam" id="PF08267"/>
    </source>
</evidence>
<dbReference type="CDD" id="cd03312">
    <property type="entry name" value="CIMS_N_terminal_like"/>
    <property type="match status" value="1"/>
</dbReference>
<name>A0AAP9IG08_9GAMM</name>
<keyword evidence="4 11" id="KW-0489">Methyltransferase</keyword>
<keyword evidence="10 11" id="KW-0486">Methionine biosynthesis</keyword>
<organism evidence="18 19">
    <name type="scientific">Pectobacterium parvum</name>
    <dbReference type="NCBI Taxonomy" id="2778550"/>
    <lineage>
        <taxon>Bacteria</taxon>
        <taxon>Pseudomonadati</taxon>
        <taxon>Pseudomonadota</taxon>
        <taxon>Gammaproteobacteria</taxon>
        <taxon>Enterobacterales</taxon>
        <taxon>Pectobacteriaceae</taxon>
        <taxon>Pectobacterium</taxon>
    </lineage>
</organism>
<reference evidence="17 20" key="3">
    <citation type="submission" date="2024-10" db="EMBL/GenBank/DDBJ databases">
        <authorList>
            <person name="Lu C.-H."/>
        </authorList>
    </citation>
    <scope>NUCLEOTIDE SEQUENCE [LARGE SCALE GENOMIC DNA]</scope>
    <source>
        <strain evidence="17 20">22QBSP01-2</strain>
    </source>
</reference>
<gene>
    <name evidence="11 18" type="primary">metE</name>
    <name evidence="17" type="ORF">ACIPSN_17245</name>
    <name evidence="18" type="ORF">GMX10_08195</name>
</gene>
<evidence type="ECO:0000256" key="4">
    <source>
        <dbReference type="ARBA" id="ARBA00022603"/>
    </source>
</evidence>
<dbReference type="NCBIfam" id="NF003556">
    <property type="entry name" value="PRK05222.1"/>
    <property type="match status" value="1"/>
</dbReference>
<dbReference type="Proteomes" id="UP001617714">
    <property type="component" value="Unassembled WGS sequence"/>
</dbReference>
<feature type="binding site" evidence="11 12">
    <location>
        <begin position="515"/>
        <end position="516"/>
    </location>
    <ligand>
        <name>5-methyltetrahydropteroyltri-L-glutamate</name>
        <dbReference type="ChEBI" id="CHEBI:58207"/>
    </ligand>
</feature>
<feature type="binding site" evidence="13">
    <location>
        <position position="726"/>
    </location>
    <ligand>
        <name>Zn(2+)</name>
        <dbReference type="ChEBI" id="CHEBI:29105"/>
        <label>1</label>
        <note>catalytic</note>
    </ligand>
</feature>
<reference evidence="18" key="2">
    <citation type="journal article" date="2022" name="Plant Pathol J">
        <title>Comparative Genomic Analysis of Pathogenic Factors of Pectobacterium Species Isolated in South Korea Using Whole-Genome Sequencing.</title>
        <authorList>
            <person name="Jee S."/>
            <person name="Kang I.J."/>
            <person name="Bak G."/>
            <person name="Kang S."/>
            <person name="Lee J."/>
            <person name="Heu S."/>
            <person name="Hwang I."/>
        </authorList>
    </citation>
    <scope>NUCLEOTIDE SEQUENCE</scope>
    <source>
        <strain evidence="18">PZ1</strain>
    </source>
</reference>
<comment type="catalytic activity">
    <reaction evidence="11">
        <text>5-methyltetrahydropteroyltri-L-glutamate + L-homocysteine = tetrahydropteroyltri-L-glutamate + L-methionine</text>
        <dbReference type="Rhea" id="RHEA:21196"/>
        <dbReference type="ChEBI" id="CHEBI:57844"/>
        <dbReference type="ChEBI" id="CHEBI:58140"/>
        <dbReference type="ChEBI" id="CHEBI:58199"/>
        <dbReference type="ChEBI" id="CHEBI:58207"/>
        <dbReference type="EC" id="2.1.1.14"/>
    </reaction>
</comment>
<keyword evidence="20" id="KW-1185">Reference proteome</keyword>
<feature type="binding site" evidence="12">
    <location>
        <position position="122"/>
    </location>
    <ligand>
        <name>5-methyltetrahydropteroyltri-L-glutamate</name>
        <dbReference type="ChEBI" id="CHEBI:58207"/>
    </ligand>
</feature>
<evidence type="ECO:0000313" key="20">
    <source>
        <dbReference type="Proteomes" id="UP001617714"/>
    </source>
</evidence>
<evidence type="ECO:0000256" key="8">
    <source>
        <dbReference type="ARBA" id="ARBA00022737"/>
    </source>
</evidence>
<dbReference type="EC" id="2.1.1.14" evidence="11"/>
<feature type="active site" description="Proton donor" evidence="11 14">
    <location>
        <position position="694"/>
    </location>
</feature>
<evidence type="ECO:0000256" key="2">
    <source>
        <dbReference type="ARBA" id="ARBA00004681"/>
    </source>
</evidence>
<dbReference type="FunFam" id="3.20.20.210:FF:000003">
    <property type="entry name" value="5-methyltetrahydropteroyltriglutamate--homocysteine methyltransferase"/>
    <property type="match status" value="1"/>
</dbReference>
<dbReference type="PIRSF" id="PIRSF000382">
    <property type="entry name" value="MeTrfase_B12_ind"/>
    <property type="match status" value="1"/>
</dbReference>
<sequence>MAIVNHTLGFPRVGLRRELKKAQESYWAGNATKEALLTVGRELRARHWQQQKDAGVDLLPVGDFAWYDHVLTTSLLLGNVPARHQNEDGSVDLDTLFRIGRGRAPTGQPAAAAEMTKWFNTNYHYMVPEFTKGQQFKLTWTQLLDEVDEAQALGHNVKPVLLGPVTYLWLGKVKGEQFDRLSLLQDILPVYQQVLAELAKRGIEWVQIDEPALALELPQEWLTAFKPAYDALQGQVKLLLTTYFDSISQNLETIKTLPVQGLHIDLVHGKDDAATLSAQLPANWVLSLGVINGRNVWRADLSSWFERLQPLVGTRDLWLGSSCSLLHSPIDLSVEVRLDDEVKSWFAFAIQKCAELSLLSQALNSGNGQALEAYSAPIRARRTSPRVNNAAVTQRLAAITAQDSQRQNVYSVRADAQRDRFNLPAWPTTTIGSFPQTTEIRGLRLDFKQGRLDGNNYRTGISEHIKQAVAEQERLGLDVLVHGEAERNDMVEYFGEHLDGFVFTQNGWVQSYGSRCVKPPVIIGDVSRPEAITVEWAKYAQSLTDKPMKGMLTGPVTILCWSFPREDVTRETIAKQIALALRDEVADLEAAGIGIIQIDEPALREGLPLHRSDWDAYLAWAVDAFRLNAAVAKDDTQIHTHMCYCEFNDIMDSIAALDADVITIETSRSDMELLESFEEFEYPNEIGPGVYDIHSPNVPSVEWMEALLKKAAQRIPAERLWVNPDCGLKTRGWPETRQALANMVQAAQRLRETQ</sequence>
<dbReference type="GO" id="GO:0003871">
    <property type="term" value="F:5-methyltetrahydropteroyltriglutamate-homocysteine S-methyltransferase activity"/>
    <property type="evidence" value="ECO:0007669"/>
    <property type="project" value="UniProtKB-UniRule"/>
</dbReference>
<comment type="pathway">
    <text evidence="2 11">Amino-acid biosynthesis; L-methionine biosynthesis via de novo pathway; L-methionine from L-homocysteine (MetE route): step 1/1.</text>
</comment>
<dbReference type="Pfam" id="PF01717">
    <property type="entry name" value="Meth_synt_2"/>
    <property type="match status" value="1"/>
</dbReference>
<accession>A0AAP9IG08</accession>